<dbReference type="InterPro" id="IPR018154">
    <property type="entry name" value="TLV/ENV_coat_polyprotein"/>
</dbReference>
<evidence type="ECO:0000256" key="2">
    <source>
        <dbReference type="ARBA" id="ARBA00004531"/>
    </source>
</evidence>
<sequence>LNVNFMQLVSAIVVILLLHWLFSEKPQTVTKLRNKRNLEIHYPMPEIKDKEGDTIVTKIDLCNLIQCYGDPNHYIWADKYICTQDEECGMYEDSIIYCPTWHTGPLDWGYNPTSPQKNHLTIVKGIPQHCTFNSCNPLLITLKDARPSDSGIYPLGVYLRGSGLIGTFCLKITEVDTKSPPSGSLHNTNALHVMALETGYADKNEWFEWMTFTAQESNVSNCIMCSTARPQLGTAPLQLNELADSTGLQCILQLLDKAFSPTTEQCKSLSLLCPPVNKRDVPPSVDIYPGNNTCFVRSGPCKNVHNLPPAWCEETFNITTDSGDYSATWFVNQTISRAYRWWICRDGKLRPRLPSQWRGRCALVQLLMPFHIFSLREYKELGERLLFASRLHCRTRRAVSPRGSFDSRVYIDAIGMPRGVPDEFKARNQIDAGFESFLSWWVTVNKNVDCINYLYYNQQHFVNYTRDAKRGIADQLGPTSLMLAERGGVCKLFGTFCCTFIPNNTSPDGSITKALEGLTALSEELAENSGIDNPFTSFLESCFRKWSGFWVDFSARGCSPAGSVWLLHSLSVGTDAETDRRLSQSLSLSSKIMLPILSQ</sequence>
<evidence type="ECO:0000256" key="7">
    <source>
        <dbReference type="ARBA" id="ARBA00022870"/>
    </source>
</evidence>
<keyword evidence="7" id="KW-1043">Host membrane</keyword>
<evidence type="ECO:0000256" key="13">
    <source>
        <dbReference type="ARBA" id="ARBA00023288"/>
    </source>
</evidence>
<dbReference type="PANTHER" id="PTHR10424:SF81">
    <property type="entry name" value="ERVV2 PROTEIN"/>
    <property type="match status" value="1"/>
</dbReference>
<evidence type="ECO:0000256" key="1">
    <source>
        <dbReference type="ARBA" id="ARBA00004402"/>
    </source>
</evidence>
<evidence type="ECO:0000256" key="4">
    <source>
        <dbReference type="ARBA" id="ARBA00022511"/>
    </source>
</evidence>
<accession>A0A3Q3IYP0</accession>
<dbReference type="Gene3D" id="1.10.287.210">
    <property type="match status" value="1"/>
</dbReference>
<evidence type="ECO:0000313" key="16">
    <source>
        <dbReference type="Proteomes" id="UP000261600"/>
    </source>
</evidence>
<feature type="chain" id="PRO_5018649292" evidence="14">
    <location>
        <begin position="24"/>
        <end position="599"/>
    </location>
</feature>
<evidence type="ECO:0000256" key="3">
    <source>
        <dbReference type="ARBA" id="ARBA00004563"/>
    </source>
</evidence>
<keyword evidence="12" id="KW-0325">Glycoprotein</keyword>
<keyword evidence="4" id="KW-1032">Host cell membrane</keyword>
<evidence type="ECO:0000256" key="8">
    <source>
        <dbReference type="ARBA" id="ARBA00022989"/>
    </source>
</evidence>
<dbReference type="AlphaFoldDB" id="A0A3Q3IYP0"/>
<keyword evidence="16" id="KW-1185">Reference proteome</keyword>
<dbReference type="PANTHER" id="PTHR10424">
    <property type="entry name" value="VIRAL ENVELOPE PROTEIN"/>
    <property type="match status" value="1"/>
</dbReference>
<dbReference type="Ensembl" id="ENSMALT00000010968.1">
    <property type="protein sequence ID" value="ENSMALP00000010739.1"/>
    <property type="gene ID" value="ENSMALG00000007648.1"/>
</dbReference>
<keyword evidence="14" id="KW-0732">Signal</keyword>
<dbReference type="Proteomes" id="UP000261600">
    <property type="component" value="Unplaced"/>
</dbReference>
<organism evidence="15 16">
    <name type="scientific">Monopterus albus</name>
    <name type="common">Swamp eel</name>
    <dbReference type="NCBI Taxonomy" id="43700"/>
    <lineage>
        <taxon>Eukaryota</taxon>
        <taxon>Metazoa</taxon>
        <taxon>Chordata</taxon>
        <taxon>Craniata</taxon>
        <taxon>Vertebrata</taxon>
        <taxon>Euteleostomi</taxon>
        <taxon>Actinopterygii</taxon>
        <taxon>Neopterygii</taxon>
        <taxon>Teleostei</taxon>
        <taxon>Neoteleostei</taxon>
        <taxon>Acanthomorphata</taxon>
        <taxon>Anabantaria</taxon>
        <taxon>Synbranchiformes</taxon>
        <taxon>Synbranchidae</taxon>
        <taxon>Monopterus</taxon>
    </lineage>
</organism>
<feature type="signal peptide" evidence="14">
    <location>
        <begin position="1"/>
        <end position="23"/>
    </location>
</feature>
<evidence type="ECO:0000256" key="11">
    <source>
        <dbReference type="ARBA" id="ARBA00023157"/>
    </source>
</evidence>
<dbReference type="SUPFAM" id="SSF58069">
    <property type="entry name" value="Virus ectodomain"/>
    <property type="match status" value="1"/>
</dbReference>
<evidence type="ECO:0000256" key="6">
    <source>
        <dbReference type="ARBA" id="ARBA00022692"/>
    </source>
</evidence>
<keyword evidence="9" id="KW-0472">Membrane</keyword>
<reference evidence="15" key="1">
    <citation type="submission" date="2025-08" db="UniProtKB">
        <authorList>
            <consortium name="Ensembl"/>
        </authorList>
    </citation>
    <scope>IDENTIFICATION</scope>
</reference>
<keyword evidence="6" id="KW-0812">Transmembrane</keyword>
<protein>
    <submittedName>
        <fullName evidence="15">Uncharacterized protein</fullName>
    </submittedName>
</protein>
<keyword evidence="5" id="KW-0945">Host-virus interaction</keyword>
<keyword evidence="8" id="KW-1133">Transmembrane helix</keyword>
<evidence type="ECO:0000256" key="10">
    <source>
        <dbReference type="ARBA" id="ARBA00023139"/>
    </source>
</evidence>
<evidence type="ECO:0000256" key="9">
    <source>
        <dbReference type="ARBA" id="ARBA00023136"/>
    </source>
</evidence>
<evidence type="ECO:0000256" key="14">
    <source>
        <dbReference type="SAM" id="SignalP"/>
    </source>
</evidence>
<name>A0A3Q3IYP0_MONAL</name>
<dbReference type="STRING" id="43700.ENSMALP00000010739"/>
<keyword evidence="10" id="KW-0564">Palmitate</keyword>
<evidence type="ECO:0000256" key="12">
    <source>
        <dbReference type="ARBA" id="ARBA00023180"/>
    </source>
</evidence>
<reference evidence="15" key="2">
    <citation type="submission" date="2025-09" db="UniProtKB">
        <authorList>
            <consortium name="Ensembl"/>
        </authorList>
    </citation>
    <scope>IDENTIFICATION</scope>
</reference>
<comment type="subcellular location">
    <subcellularLocation>
        <location evidence="1">Host cell membrane</location>
        <topology evidence="1">Single-pass type I membrane protein</topology>
    </subcellularLocation>
    <subcellularLocation>
        <location evidence="2">Host endomembrane system</location>
        <topology evidence="2">Peripheral membrane protein</topology>
    </subcellularLocation>
    <subcellularLocation>
        <location evidence="3">Virion membrane</location>
        <topology evidence="3">Single-pass type I membrane protein</topology>
    </subcellularLocation>
</comment>
<proteinExistence type="predicted"/>
<evidence type="ECO:0000313" key="15">
    <source>
        <dbReference type="Ensembl" id="ENSMALP00000010739.1"/>
    </source>
</evidence>
<evidence type="ECO:0000256" key="5">
    <source>
        <dbReference type="ARBA" id="ARBA00022581"/>
    </source>
</evidence>
<keyword evidence="11" id="KW-1015">Disulfide bond</keyword>
<keyword evidence="13" id="KW-0449">Lipoprotein</keyword>